<feature type="domain" description="NUMOD4" evidence="1">
    <location>
        <begin position="3"/>
        <end position="44"/>
    </location>
</feature>
<evidence type="ECO:0000259" key="1">
    <source>
        <dbReference type="Pfam" id="PF07463"/>
    </source>
</evidence>
<proteinExistence type="predicted"/>
<dbReference type="EMBL" id="CAXDID020000348">
    <property type="protein sequence ID" value="CAL6080717.1"/>
    <property type="molecule type" value="Genomic_DNA"/>
</dbReference>
<reference evidence="3" key="1">
    <citation type="submission" date="2023-06" db="EMBL/GenBank/DDBJ databases">
        <authorList>
            <person name="Kurt Z."/>
        </authorList>
    </citation>
    <scope>NUCLEOTIDE SEQUENCE</scope>
</reference>
<dbReference type="GO" id="GO:0016788">
    <property type="term" value="F:hydrolase activity, acting on ester bonds"/>
    <property type="evidence" value="ECO:0007669"/>
    <property type="project" value="InterPro"/>
</dbReference>
<dbReference type="AlphaFoldDB" id="A0AA86RD56"/>
<dbReference type="Pfam" id="PF07463">
    <property type="entry name" value="NUMOD4"/>
    <property type="match status" value="1"/>
</dbReference>
<dbReference type="SUPFAM" id="SSF54060">
    <property type="entry name" value="His-Me finger endonucleases"/>
    <property type="match status" value="1"/>
</dbReference>
<gene>
    <name evidence="4" type="ORF">HINF_LOCUS59999</name>
    <name evidence="3" type="ORF">HINF_LOCUS60073</name>
</gene>
<dbReference type="EMBL" id="CATOUU010001109">
    <property type="protein sequence ID" value="CAI9972428.1"/>
    <property type="molecule type" value="Genomic_DNA"/>
</dbReference>
<dbReference type="Proteomes" id="UP001642409">
    <property type="component" value="Unassembled WGS sequence"/>
</dbReference>
<evidence type="ECO:0000313" key="5">
    <source>
        <dbReference type="Proteomes" id="UP001642409"/>
    </source>
</evidence>
<comment type="caution">
    <text evidence="3">The sequence shown here is derived from an EMBL/GenBank/DDBJ whole genome shotgun (WGS) entry which is preliminary data.</text>
</comment>
<dbReference type="Pfam" id="PF13392">
    <property type="entry name" value="HNH_3"/>
    <property type="match status" value="1"/>
</dbReference>
<name>A0AA86RD56_9EUKA</name>
<evidence type="ECO:0000313" key="3">
    <source>
        <dbReference type="EMBL" id="CAI9972428.1"/>
    </source>
</evidence>
<evidence type="ECO:0000313" key="4">
    <source>
        <dbReference type="EMBL" id="CAL6080717.1"/>
    </source>
</evidence>
<keyword evidence="5" id="KW-1185">Reference proteome</keyword>
<reference evidence="4 5" key="2">
    <citation type="submission" date="2024-07" db="EMBL/GenBank/DDBJ databases">
        <authorList>
            <person name="Akdeniz Z."/>
        </authorList>
    </citation>
    <scope>NUCLEOTIDE SEQUENCE [LARGE SCALE GENOMIC DNA]</scope>
</reference>
<dbReference type="InterPro" id="IPR003615">
    <property type="entry name" value="HNH_nuc"/>
</dbReference>
<evidence type="ECO:0008006" key="6">
    <source>
        <dbReference type="Google" id="ProtNLM"/>
    </source>
</evidence>
<accession>A0AA86RD56</accession>
<evidence type="ECO:0000259" key="2">
    <source>
        <dbReference type="Pfam" id="PF13392"/>
    </source>
</evidence>
<organism evidence="3">
    <name type="scientific">Hexamita inflata</name>
    <dbReference type="NCBI Taxonomy" id="28002"/>
    <lineage>
        <taxon>Eukaryota</taxon>
        <taxon>Metamonada</taxon>
        <taxon>Diplomonadida</taxon>
        <taxon>Hexamitidae</taxon>
        <taxon>Hexamitinae</taxon>
        <taxon>Hexamita</taxon>
    </lineage>
</organism>
<protein>
    <recommendedName>
        <fullName evidence="6">HNH homing endonuclease</fullName>
    </recommendedName>
</protein>
<feature type="domain" description="HNH nuclease" evidence="2">
    <location>
        <begin position="53"/>
        <end position="95"/>
    </location>
</feature>
<sequence length="186" mass="22626">MNFRIIPSFENYIISEDGQVYNTLTKKYISQHLTKDKYLQCNLRKNSKGYQFKIHRLVAFAFIGPIPENYEVDHNDQNTFNNHYTNLRYVTRQDNCRNRKTQFGYEMNFTEDISEECIQFKQYNQHEFEHIYLNPYTFEMYSKNGNHYRIVEQRIKSDTKQTIYCLTNIQGKRVNVFLNVLKNMYK</sequence>
<dbReference type="InterPro" id="IPR044925">
    <property type="entry name" value="His-Me_finger_sf"/>
</dbReference>
<dbReference type="InterPro" id="IPR010902">
    <property type="entry name" value="NUMOD4"/>
</dbReference>
<dbReference type="Gene3D" id="3.90.75.20">
    <property type="match status" value="1"/>
</dbReference>